<reference evidence="1 2" key="1">
    <citation type="submission" date="2019-05" db="EMBL/GenBank/DDBJ databases">
        <authorList>
            <consortium name="Pathogen Informatics"/>
        </authorList>
    </citation>
    <scope>NUCLEOTIDE SEQUENCE [LARGE SCALE GENOMIC DNA]</scope>
    <source>
        <strain evidence="1 2">NCTC13032</strain>
    </source>
</reference>
<proteinExistence type="predicted"/>
<protein>
    <submittedName>
        <fullName evidence="1">Uncharacterized protein</fullName>
    </submittedName>
</protein>
<evidence type="ECO:0000313" key="2">
    <source>
        <dbReference type="Proteomes" id="UP000310719"/>
    </source>
</evidence>
<evidence type="ECO:0000313" key="1">
    <source>
        <dbReference type="EMBL" id="VTP64923.1"/>
    </source>
</evidence>
<dbReference type="AlphaFoldDB" id="A0A4V6JHP5"/>
<gene>
    <name evidence="1" type="ORF">NCTC13032_01727</name>
</gene>
<sequence length="47" mass="5371">MLRIGCGIRCWVCFAPSIEGASCLYGSLEKNLRTYISKLPVRQCMRF</sequence>
<dbReference type="EMBL" id="LR590464">
    <property type="protein sequence ID" value="VTP64923.1"/>
    <property type="molecule type" value="Genomic_DNA"/>
</dbReference>
<name>A0A4V6JHP5_9ENTR</name>
<organism evidence="1 2">
    <name type="scientific">Leclercia adecarboxylata</name>
    <dbReference type="NCBI Taxonomy" id="83655"/>
    <lineage>
        <taxon>Bacteria</taxon>
        <taxon>Pseudomonadati</taxon>
        <taxon>Pseudomonadota</taxon>
        <taxon>Gammaproteobacteria</taxon>
        <taxon>Enterobacterales</taxon>
        <taxon>Enterobacteriaceae</taxon>
        <taxon>Leclercia</taxon>
    </lineage>
</organism>
<dbReference type="Proteomes" id="UP000310719">
    <property type="component" value="Chromosome"/>
</dbReference>
<accession>A0A4V6JHP5</accession>